<feature type="compositionally biased region" description="Low complexity" evidence="1">
    <location>
        <begin position="159"/>
        <end position="179"/>
    </location>
</feature>
<evidence type="ECO:0000256" key="1">
    <source>
        <dbReference type="SAM" id="MobiDB-lite"/>
    </source>
</evidence>
<comment type="caution">
    <text evidence="3">The sequence shown here is derived from an EMBL/GenBank/DDBJ whole genome shotgun (WGS) entry which is preliminary data.</text>
</comment>
<keyword evidence="2" id="KW-0472">Membrane</keyword>
<feature type="transmembrane region" description="Helical" evidence="2">
    <location>
        <begin position="7"/>
        <end position="25"/>
    </location>
</feature>
<dbReference type="OrthoDB" id="2444597at2759"/>
<keyword evidence="2" id="KW-1133">Transmembrane helix</keyword>
<dbReference type="AlphaFoldDB" id="A0A9P6ML50"/>
<organism evidence="3 4">
    <name type="scientific">Modicella reniformis</name>
    <dbReference type="NCBI Taxonomy" id="1440133"/>
    <lineage>
        <taxon>Eukaryota</taxon>
        <taxon>Fungi</taxon>
        <taxon>Fungi incertae sedis</taxon>
        <taxon>Mucoromycota</taxon>
        <taxon>Mortierellomycotina</taxon>
        <taxon>Mortierellomycetes</taxon>
        <taxon>Mortierellales</taxon>
        <taxon>Mortierellaceae</taxon>
        <taxon>Modicella</taxon>
    </lineage>
</organism>
<gene>
    <name evidence="3" type="ORF">BGZ65_002703</name>
</gene>
<evidence type="ECO:0000256" key="2">
    <source>
        <dbReference type="SAM" id="Phobius"/>
    </source>
</evidence>
<keyword evidence="2" id="KW-0812">Transmembrane</keyword>
<feature type="region of interest" description="Disordered" evidence="1">
    <location>
        <begin position="72"/>
        <end position="112"/>
    </location>
</feature>
<evidence type="ECO:0000313" key="4">
    <source>
        <dbReference type="Proteomes" id="UP000749646"/>
    </source>
</evidence>
<feature type="compositionally biased region" description="Low complexity" evidence="1">
    <location>
        <begin position="244"/>
        <end position="264"/>
    </location>
</feature>
<protein>
    <submittedName>
        <fullName evidence="3">Uncharacterized protein</fullName>
    </submittedName>
</protein>
<feature type="compositionally biased region" description="Gly residues" evidence="1">
    <location>
        <begin position="79"/>
        <end position="95"/>
    </location>
</feature>
<accession>A0A9P6ML50</accession>
<feature type="compositionally biased region" description="Polar residues" evidence="1">
    <location>
        <begin position="299"/>
        <end position="323"/>
    </location>
</feature>
<name>A0A9P6ML50_9FUNG</name>
<keyword evidence="4" id="KW-1185">Reference proteome</keyword>
<sequence length="564" mass="60698">MKPYPRLFIQGLLGVMCLLAAILQGSQIWNTNNGRSALSVAVVASYVAAFAWIFWCGGWYYKTVYQVGKRGSDDKEAQGGVGVGVGPDGTSGGQGYKPAMIQSRSSSGQIDREQTEVMIPIPGETRENTVNLSQVNATAVTTGAVVGMDDDDPRRKSQHTVQQQQQQPSQTQVQSSYPQHLENAQKRSVLDITTSALSTTEDLDDGNNNDNNNNVSSSFGLGIDICTKNFMDDVKQEFNKSENNGDSPTTTTTGISSNNNNTGNFQNMSPKSTSPGSTVSKSLVRADAAAAVRNTTTITRNHPHNANSMNATTDGRSHSNSTRIQSIIANSSSSNSINSINGISSNTNNNNNNQNNNPRLRDHAKIFPKAHSRSHSSIHDIYSCRNTPLLPSSSREFMPESTTSLSLNRMQLYASTTLFSPTISTTPPPPTTTPLTRGRVGYLGADTMKAFNNATTSSRSSISPGHITAFINNRHAEPAVTVTTTAAAAAVAASPSVQNSSTVRPTEEKEEKEEVMVLVGTPCSLRSHQSIPSDSSNHYPFFMTPAEAEAAEQNMDEHLKAIRR</sequence>
<feature type="region of interest" description="Disordered" evidence="1">
    <location>
        <begin position="146"/>
        <end position="189"/>
    </location>
</feature>
<feature type="compositionally biased region" description="Low complexity" evidence="1">
    <location>
        <begin position="324"/>
        <end position="357"/>
    </location>
</feature>
<reference evidence="3" key="1">
    <citation type="journal article" date="2020" name="Fungal Divers.">
        <title>Resolving the Mortierellaceae phylogeny through synthesis of multi-gene phylogenetics and phylogenomics.</title>
        <authorList>
            <person name="Vandepol N."/>
            <person name="Liber J."/>
            <person name="Desiro A."/>
            <person name="Na H."/>
            <person name="Kennedy M."/>
            <person name="Barry K."/>
            <person name="Grigoriev I.V."/>
            <person name="Miller A.N."/>
            <person name="O'Donnell K."/>
            <person name="Stajich J.E."/>
            <person name="Bonito G."/>
        </authorList>
    </citation>
    <scope>NUCLEOTIDE SEQUENCE</scope>
    <source>
        <strain evidence="3">MES-2147</strain>
    </source>
</reference>
<dbReference type="Proteomes" id="UP000749646">
    <property type="component" value="Unassembled WGS sequence"/>
</dbReference>
<feature type="region of interest" description="Disordered" evidence="1">
    <location>
        <begin position="299"/>
        <end position="360"/>
    </location>
</feature>
<feature type="non-terminal residue" evidence="3">
    <location>
        <position position="564"/>
    </location>
</feature>
<feature type="region of interest" description="Disordered" evidence="1">
    <location>
        <begin position="238"/>
        <end position="280"/>
    </location>
</feature>
<feature type="transmembrane region" description="Helical" evidence="2">
    <location>
        <begin position="37"/>
        <end position="61"/>
    </location>
</feature>
<evidence type="ECO:0000313" key="3">
    <source>
        <dbReference type="EMBL" id="KAG0006864.1"/>
    </source>
</evidence>
<dbReference type="EMBL" id="JAAAHW010000045">
    <property type="protein sequence ID" value="KAG0006864.1"/>
    <property type="molecule type" value="Genomic_DNA"/>
</dbReference>
<feature type="compositionally biased region" description="Polar residues" evidence="1">
    <location>
        <begin position="265"/>
        <end position="280"/>
    </location>
</feature>
<proteinExistence type="predicted"/>